<accession>A0A811R1X9</accession>
<feature type="region of interest" description="Disordered" evidence="1">
    <location>
        <begin position="216"/>
        <end position="248"/>
    </location>
</feature>
<evidence type="ECO:0000256" key="1">
    <source>
        <dbReference type="SAM" id="MobiDB-lite"/>
    </source>
</evidence>
<evidence type="ECO:0000313" key="2">
    <source>
        <dbReference type="EMBL" id="CAD6264127.1"/>
    </source>
</evidence>
<dbReference type="EMBL" id="CAJGYO010000012">
    <property type="protein sequence ID" value="CAD6264127.1"/>
    <property type="molecule type" value="Genomic_DNA"/>
</dbReference>
<keyword evidence="3" id="KW-1185">Reference proteome</keyword>
<dbReference type="AlphaFoldDB" id="A0A811R1X9"/>
<name>A0A811R1X9_9POAL</name>
<dbReference type="Proteomes" id="UP000604825">
    <property type="component" value="Unassembled WGS sequence"/>
</dbReference>
<gene>
    <name evidence="2" type="ORF">NCGR_LOCUS47432</name>
</gene>
<dbReference type="OrthoDB" id="695404at2759"/>
<evidence type="ECO:0000313" key="3">
    <source>
        <dbReference type="Proteomes" id="UP000604825"/>
    </source>
</evidence>
<proteinExistence type="predicted"/>
<protein>
    <submittedName>
        <fullName evidence="2">Uncharacterized protein</fullName>
    </submittedName>
</protein>
<organism evidence="2 3">
    <name type="scientific">Miscanthus lutarioriparius</name>
    <dbReference type="NCBI Taxonomy" id="422564"/>
    <lineage>
        <taxon>Eukaryota</taxon>
        <taxon>Viridiplantae</taxon>
        <taxon>Streptophyta</taxon>
        <taxon>Embryophyta</taxon>
        <taxon>Tracheophyta</taxon>
        <taxon>Spermatophyta</taxon>
        <taxon>Magnoliopsida</taxon>
        <taxon>Liliopsida</taxon>
        <taxon>Poales</taxon>
        <taxon>Poaceae</taxon>
        <taxon>PACMAD clade</taxon>
        <taxon>Panicoideae</taxon>
        <taxon>Andropogonodae</taxon>
        <taxon>Andropogoneae</taxon>
        <taxon>Saccharinae</taxon>
        <taxon>Miscanthus</taxon>
    </lineage>
</organism>
<comment type="caution">
    <text evidence="2">The sequence shown here is derived from an EMBL/GenBank/DDBJ whole genome shotgun (WGS) entry which is preliminary data.</text>
</comment>
<reference evidence="2" key="1">
    <citation type="submission" date="2020-10" db="EMBL/GenBank/DDBJ databases">
        <authorList>
            <person name="Han B."/>
            <person name="Lu T."/>
            <person name="Zhao Q."/>
            <person name="Huang X."/>
            <person name="Zhao Y."/>
        </authorList>
    </citation>
    <scope>NUCLEOTIDE SEQUENCE</scope>
</reference>
<sequence length="248" mass="29045">MDVAKKTIKETLRDKSLLLNDVMECYDKRWENQMEQKLYGAALFLNPRKYFAIKEKDRRQATKLRCMFNDIIWKMVPDESEARKISKQADGYDRAEGECFSKRLAIVHTKRRNRLEHIRLNKLVFVSYNRKMAFRFQKIRELGSKGKKSNTLLLEEFQWENEWVDINYDPVHGSNGSDMLWTHVDEAVGATNQLRGHNLPRAAAAHARNTVTRTYARNNKRKCPSPRSDAPATESSDHEEEENRVAPE</sequence>